<name>A0A1Q5QBF9_TALAT</name>
<feature type="compositionally biased region" description="Basic and acidic residues" evidence="1">
    <location>
        <begin position="658"/>
        <end position="680"/>
    </location>
</feature>
<organism evidence="3 4">
    <name type="scientific">Talaromyces atroroseus</name>
    <dbReference type="NCBI Taxonomy" id="1441469"/>
    <lineage>
        <taxon>Eukaryota</taxon>
        <taxon>Fungi</taxon>
        <taxon>Dikarya</taxon>
        <taxon>Ascomycota</taxon>
        <taxon>Pezizomycotina</taxon>
        <taxon>Eurotiomycetes</taxon>
        <taxon>Eurotiomycetidae</taxon>
        <taxon>Eurotiales</taxon>
        <taxon>Trichocomaceae</taxon>
        <taxon>Talaromyces</taxon>
        <taxon>Talaromyces sect. Trachyspermi</taxon>
    </lineage>
</organism>
<dbReference type="InterPro" id="IPR038921">
    <property type="entry name" value="YOR389W-like"/>
</dbReference>
<feature type="chain" id="PRO_5012705224" description="Enterotoxin" evidence="2">
    <location>
        <begin position="21"/>
        <end position="710"/>
    </location>
</feature>
<sequence>MLLPLLLLSSLQLWCQPATSHQQIAIQPVQDELDVGPPTSEYYMNSARNSWTFNFSSPAPHIFSSVHGLLQQWPNTFFPTGHSIVPCQIPAFTNLYHGRQDGELPESPEWVAFDIEMSYGIMGSSRNSHILTYQTTKPTGCLYFDGESATLMGTGQMDTQMLFIYGNVTGPQVDGEGRRFRGLEDEYNRASGLCQWARDKNLGGPGWGVEGIVRMNAGFEMIWCNFTSPSARLLTKLNVTVPLLRESINDHEKEEEEEEEEGTKGANFGSPTYYPLPRETSSPGRSRDPDQPPMPPGWRRDDLEPFLASQAWGWFESATWHYGSSGMGTGRGETRVKPLTCGFLTFYDPIFRQQEAARASIERQKLNLTSDGLWQGPGKDEYRKSALEQLMRRRRYHLLRNISEVDALTMNTAAERVLRALDFHDTTGLGVDDRNCTGMDWIAVSNDIVQRYAPRLQQLRTILEAGSYVDMSNATAVRRWFSGLRQHTHFLLMPYFEYPSYQELPLFSSSTRQLTLSRCKYQYTRLIAPDYHTATLTPEEALVTSAVEETLGNICSWVVDAGFAIERKWFDYFDARKSGAPPLIEQVVDSWRKSLEELMAWLGWVDQWTYCKHGCAWDEVCYIPMWPTESVDPDGRGWGPGPSPGRGRGDGYGYGYSGRDRPPGRHSDAQYTEEKNEPGKPPKRPPGPPFWFVNEDSLWEPKCIKAEYAI</sequence>
<feature type="region of interest" description="Disordered" evidence="1">
    <location>
        <begin position="250"/>
        <end position="301"/>
    </location>
</feature>
<evidence type="ECO:0008006" key="5">
    <source>
        <dbReference type="Google" id="ProtNLM"/>
    </source>
</evidence>
<protein>
    <recommendedName>
        <fullName evidence="5">Enterotoxin</fullName>
    </recommendedName>
</protein>
<evidence type="ECO:0000256" key="1">
    <source>
        <dbReference type="SAM" id="MobiDB-lite"/>
    </source>
</evidence>
<dbReference type="EMBL" id="LFMY01000002">
    <property type="protein sequence ID" value="OKL63250.1"/>
    <property type="molecule type" value="Genomic_DNA"/>
</dbReference>
<dbReference type="OrthoDB" id="10261782at2759"/>
<dbReference type="GeneID" id="31001599"/>
<dbReference type="AlphaFoldDB" id="A0A1Q5QBF9"/>
<accession>A0A1Q5QBF9</accession>
<dbReference type="STRING" id="1441469.A0A1Q5QBF9"/>
<dbReference type="RefSeq" id="XP_020123371.1">
    <property type="nucleotide sequence ID" value="XM_020261553.1"/>
</dbReference>
<proteinExistence type="predicted"/>
<dbReference type="PANTHER" id="PTHR35204:SF1">
    <property type="entry name" value="ENTEROTOXIN"/>
    <property type="match status" value="1"/>
</dbReference>
<feature type="compositionally biased region" description="Gly residues" evidence="1">
    <location>
        <begin position="636"/>
        <end position="656"/>
    </location>
</feature>
<dbReference type="PANTHER" id="PTHR35204">
    <property type="entry name" value="YALI0A21131P"/>
    <property type="match status" value="1"/>
</dbReference>
<feature type="region of interest" description="Disordered" evidence="1">
    <location>
        <begin position="633"/>
        <end position="694"/>
    </location>
</feature>
<evidence type="ECO:0000313" key="3">
    <source>
        <dbReference type="EMBL" id="OKL63250.1"/>
    </source>
</evidence>
<evidence type="ECO:0000256" key="2">
    <source>
        <dbReference type="SAM" id="SignalP"/>
    </source>
</evidence>
<dbReference type="Proteomes" id="UP000214365">
    <property type="component" value="Unassembled WGS sequence"/>
</dbReference>
<evidence type="ECO:0000313" key="4">
    <source>
        <dbReference type="Proteomes" id="UP000214365"/>
    </source>
</evidence>
<feature type="signal peptide" evidence="2">
    <location>
        <begin position="1"/>
        <end position="20"/>
    </location>
</feature>
<gene>
    <name evidence="3" type="ORF">UA08_01844</name>
</gene>
<reference evidence="3 4" key="1">
    <citation type="submission" date="2015-06" db="EMBL/GenBank/DDBJ databases">
        <title>Talaromyces atroroseus IBT 11181 draft genome.</title>
        <authorList>
            <person name="Rasmussen K.B."/>
            <person name="Rasmussen S."/>
            <person name="Petersen B."/>
            <person name="Sicheritz-Ponten T."/>
            <person name="Mortensen U.H."/>
            <person name="Thrane U."/>
        </authorList>
    </citation>
    <scope>NUCLEOTIDE SEQUENCE [LARGE SCALE GENOMIC DNA]</scope>
    <source>
        <strain evidence="3 4">IBT 11181</strain>
    </source>
</reference>
<keyword evidence="2" id="KW-0732">Signal</keyword>
<keyword evidence="4" id="KW-1185">Reference proteome</keyword>
<comment type="caution">
    <text evidence="3">The sequence shown here is derived from an EMBL/GenBank/DDBJ whole genome shotgun (WGS) entry which is preliminary data.</text>
</comment>